<dbReference type="InterPro" id="IPR000700">
    <property type="entry name" value="PAS-assoc_C"/>
</dbReference>
<accession>A0A8G1ECN6</accession>
<gene>
    <name evidence="13" type="ORF">JO391_16780</name>
</gene>
<dbReference type="Pfam" id="PF00989">
    <property type="entry name" value="PAS"/>
    <property type="match status" value="1"/>
</dbReference>
<dbReference type="Gene3D" id="3.30.565.10">
    <property type="entry name" value="Histidine kinase-like ATPase, C-terminal domain"/>
    <property type="match status" value="1"/>
</dbReference>
<evidence type="ECO:0000256" key="6">
    <source>
        <dbReference type="ARBA" id="ARBA00022777"/>
    </source>
</evidence>
<dbReference type="InterPro" id="IPR005467">
    <property type="entry name" value="His_kinase_dom"/>
</dbReference>
<keyword evidence="9" id="KW-1133">Transmembrane helix</keyword>
<evidence type="ECO:0000256" key="7">
    <source>
        <dbReference type="ARBA" id="ARBA00022840"/>
    </source>
</evidence>
<comment type="catalytic activity">
    <reaction evidence="1">
        <text>ATP + protein L-histidine = ADP + protein N-phospho-L-histidine.</text>
        <dbReference type="EC" id="2.7.13.3"/>
    </reaction>
</comment>
<sequence length="676" mass="71911">MGCGFLGGEGTAATDAPTPAVAGQPDFRVTESLIRSRRWDVLSIVPLAAIVALVALVGTLVWVLARADAERAQTTLATDALWVEQSLRFQMAVDEDMLVRLALDGASGTDGETLRSRARVHIAANPEMLSVQWYDSAGRLVESVPQGVAPVGQALVDTLRKAPAGPARPVYGAAQGGIVPMALRQSDADGGVLVAAVSLPLILERHIPWWIAERYAVRISDSRETLADRSRRPLAEGAPSHSISFDPPLAGTVLTITAYDRPPALGNTALLAAIIGLATFSILSLLVLQRNAAHRRRAEARLSAEMAFRRAMEESLTVGLRAKDHAGRILYVNSAFVKMVGMPAETLMGHAPPMPYWAPDRIEETMARQKALASGAVAPQSFETRFRRADGTEIDVQVYEAPLIDSAGRHQGWMGSIIDITEAKAAARLARAQNDSLARTGRLVTLGEMASTLAHELNQPLGAIASYAAGGLNLIEAGQADSPQVRTAFEKLGAQARRAGLIIRRIQDFVRKREPQLVALDLTEVAADAIGLMAGEARERQVTIVMDAPEPLPPVLADRILVEQVMVNLIRNGLEAMAEGPRAGDRLTLRLTAEGGMARLDLADQGPGIPEDVAAQLFDPFTSTKSQGMGMGLNICRSIVELLHGGLSHAPNPGGGTVFTVLLPFAPLPPAQGSAP</sequence>
<dbReference type="InterPro" id="IPR000014">
    <property type="entry name" value="PAS"/>
</dbReference>
<feature type="domain" description="PAS" evidence="11">
    <location>
        <begin position="304"/>
        <end position="376"/>
    </location>
</feature>
<evidence type="ECO:0000256" key="2">
    <source>
        <dbReference type="ARBA" id="ARBA00012438"/>
    </source>
</evidence>
<keyword evidence="4" id="KW-0808">Transferase</keyword>
<dbReference type="GO" id="GO:0005524">
    <property type="term" value="F:ATP binding"/>
    <property type="evidence" value="ECO:0007669"/>
    <property type="project" value="UniProtKB-KW"/>
</dbReference>
<dbReference type="PANTHER" id="PTHR43065">
    <property type="entry name" value="SENSOR HISTIDINE KINASE"/>
    <property type="match status" value="1"/>
</dbReference>
<evidence type="ECO:0000256" key="5">
    <source>
        <dbReference type="ARBA" id="ARBA00022741"/>
    </source>
</evidence>
<dbReference type="SMART" id="SM00091">
    <property type="entry name" value="PAS"/>
    <property type="match status" value="1"/>
</dbReference>
<dbReference type="SUPFAM" id="SSF55785">
    <property type="entry name" value="PYP-like sensor domain (PAS domain)"/>
    <property type="match status" value="1"/>
</dbReference>
<keyword evidence="14" id="KW-1185">Reference proteome</keyword>
<dbReference type="SUPFAM" id="SSF55874">
    <property type="entry name" value="ATPase domain of HSP90 chaperone/DNA topoisomerase II/histidine kinase"/>
    <property type="match status" value="1"/>
</dbReference>
<feature type="domain" description="Histidine kinase" evidence="10">
    <location>
        <begin position="452"/>
        <end position="667"/>
    </location>
</feature>
<dbReference type="SMART" id="SM00388">
    <property type="entry name" value="HisKA"/>
    <property type="match status" value="1"/>
</dbReference>
<evidence type="ECO:0000256" key="9">
    <source>
        <dbReference type="SAM" id="Phobius"/>
    </source>
</evidence>
<name>A0A8G1ECN6_9RHOB</name>
<dbReference type="NCBIfam" id="TIGR00229">
    <property type="entry name" value="sensory_box"/>
    <property type="match status" value="1"/>
</dbReference>
<reference evidence="13" key="1">
    <citation type="submission" date="2021-02" db="EMBL/GenBank/DDBJ databases">
        <title>Rhodobacter shimadae sp. nov., an aerobic anoxygenic phototrophic bacterium isolated from a hot spring.</title>
        <authorList>
            <person name="Muramatsu S."/>
            <person name="Haruta S."/>
            <person name="Hirose S."/>
            <person name="Hanada S."/>
        </authorList>
    </citation>
    <scope>NUCLEOTIDE SEQUENCE</scope>
    <source>
        <strain evidence="13">N10</strain>
    </source>
</reference>
<dbReference type="CDD" id="cd00082">
    <property type="entry name" value="HisKA"/>
    <property type="match status" value="1"/>
</dbReference>
<dbReference type="Proteomes" id="UP000826300">
    <property type="component" value="Chromosome"/>
</dbReference>
<dbReference type="PROSITE" id="PS50112">
    <property type="entry name" value="PAS"/>
    <property type="match status" value="1"/>
</dbReference>
<evidence type="ECO:0000259" key="11">
    <source>
        <dbReference type="PROSITE" id="PS50112"/>
    </source>
</evidence>
<protein>
    <recommendedName>
        <fullName evidence="2">histidine kinase</fullName>
        <ecNumber evidence="2">2.7.13.3</ecNumber>
    </recommendedName>
</protein>
<dbReference type="InterPro" id="IPR013767">
    <property type="entry name" value="PAS_fold"/>
</dbReference>
<dbReference type="GO" id="GO:0006355">
    <property type="term" value="P:regulation of DNA-templated transcription"/>
    <property type="evidence" value="ECO:0007669"/>
    <property type="project" value="InterPro"/>
</dbReference>
<keyword evidence="3" id="KW-0597">Phosphoprotein</keyword>
<proteinExistence type="predicted"/>
<evidence type="ECO:0000259" key="12">
    <source>
        <dbReference type="PROSITE" id="PS50113"/>
    </source>
</evidence>
<dbReference type="PROSITE" id="PS50109">
    <property type="entry name" value="HIS_KIN"/>
    <property type="match status" value="1"/>
</dbReference>
<keyword evidence="6" id="KW-0418">Kinase</keyword>
<dbReference type="PRINTS" id="PR00344">
    <property type="entry name" value="BCTRLSENSOR"/>
</dbReference>
<dbReference type="InterPro" id="IPR036890">
    <property type="entry name" value="HATPase_C_sf"/>
</dbReference>
<keyword evidence="9" id="KW-0812">Transmembrane</keyword>
<feature type="domain" description="PAC" evidence="12">
    <location>
        <begin position="380"/>
        <end position="432"/>
    </location>
</feature>
<evidence type="ECO:0000256" key="3">
    <source>
        <dbReference type="ARBA" id="ARBA00022553"/>
    </source>
</evidence>
<keyword evidence="9" id="KW-0472">Membrane</keyword>
<dbReference type="InterPro" id="IPR036097">
    <property type="entry name" value="HisK_dim/P_sf"/>
</dbReference>
<keyword evidence="8" id="KW-0902">Two-component regulatory system</keyword>
<evidence type="ECO:0000256" key="4">
    <source>
        <dbReference type="ARBA" id="ARBA00022679"/>
    </source>
</evidence>
<dbReference type="SMART" id="SM00086">
    <property type="entry name" value="PAC"/>
    <property type="match status" value="1"/>
</dbReference>
<dbReference type="Gene3D" id="1.10.287.130">
    <property type="match status" value="1"/>
</dbReference>
<dbReference type="SUPFAM" id="SSF47384">
    <property type="entry name" value="Homodimeric domain of signal transducing histidine kinase"/>
    <property type="match status" value="1"/>
</dbReference>
<evidence type="ECO:0000256" key="1">
    <source>
        <dbReference type="ARBA" id="ARBA00000085"/>
    </source>
</evidence>
<evidence type="ECO:0000313" key="13">
    <source>
        <dbReference type="EMBL" id="QYZ69371.1"/>
    </source>
</evidence>
<dbReference type="PROSITE" id="PS50113">
    <property type="entry name" value="PAC"/>
    <property type="match status" value="1"/>
</dbReference>
<dbReference type="KEGG" id="nsm:JO391_16780"/>
<evidence type="ECO:0000259" key="10">
    <source>
        <dbReference type="PROSITE" id="PS50109"/>
    </source>
</evidence>
<dbReference type="Pfam" id="PF02518">
    <property type="entry name" value="HATPase_c"/>
    <property type="match status" value="1"/>
</dbReference>
<evidence type="ECO:0000256" key="8">
    <source>
        <dbReference type="ARBA" id="ARBA00023012"/>
    </source>
</evidence>
<dbReference type="SMART" id="SM00387">
    <property type="entry name" value="HATPase_c"/>
    <property type="match status" value="1"/>
</dbReference>
<keyword evidence="7" id="KW-0067">ATP-binding</keyword>
<dbReference type="InterPro" id="IPR003594">
    <property type="entry name" value="HATPase_dom"/>
</dbReference>
<dbReference type="AlphaFoldDB" id="A0A8G1ECN6"/>
<dbReference type="EC" id="2.7.13.3" evidence="2"/>
<dbReference type="InterPro" id="IPR003661">
    <property type="entry name" value="HisK_dim/P_dom"/>
</dbReference>
<feature type="transmembrane region" description="Helical" evidence="9">
    <location>
        <begin position="269"/>
        <end position="288"/>
    </location>
</feature>
<dbReference type="InterPro" id="IPR004358">
    <property type="entry name" value="Sig_transdc_His_kin-like_C"/>
</dbReference>
<dbReference type="Pfam" id="PF00512">
    <property type="entry name" value="HisKA"/>
    <property type="match status" value="1"/>
</dbReference>
<dbReference type="Gene3D" id="3.30.450.20">
    <property type="entry name" value="PAS domain"/>
    <property type="match status" value="1"/>
</dbReference>
<dbReference type="GO" id="GO:0000155">
    <property type="term" value="F:phosphorelay sensor kinase activity"/>
    <property type="evidence" value="ECO:0007669"/>
    <property type="project" value="InterPro"/>
</dbReference>
<dbReference type="PANTHER" id="PTHR43065:SF42">
    <property type="entry name" value="TWO-COMPONENT SENSOR PPRA"/>
    <property type="match status" value="1"/>
</dbReference>
<dbReference type="CDD" id="cd00130">
    <property type="entry name" value="PAS"/>
    <property type="match status" value="1"/>
</dbReference>
<dbReference type="InterPro" id="IPR035965">
    <property type="entry name" value="PAS-like_dom_sf"/>
</dbReference>
<feature type="transmembrane region" description="Helical" evidence="9">
    <location>
        <begin position="41"/>
        <end position="65"/>
    </location>
</feature>
<dbReference type="InterPro" id="IPR001610">
    <property type="entry name" value="PAC"/>
</dbReference>
<dbReference type="EMBL" id="CP069370">
    <property type="protein sequence ID" value="QYZ69371.1"/>
    <property type="molecule type" value="Genomic_DNA"/>
</dbReference>
<keyword evidence="5" id="KW-0547">Nucleotide-binding</keyword>
<evidence type="ECO:0000313" key="14">
    <source>
        <dbReference type="Proteomes" id="UP000826300"/>
    </source>
</evidence>
<organism evidence="13 14">
    <name type="scientific">Neotabrizicola shimadae</name>
    <dbReference type="NCBI Taxonomy" id="2807096"/>
    <lineage>
        <taxon>Bacteria</taxon>
        <taxon>Pseudomonadati</taxon>
        <taxon>Pseudomonadota</taxon>
        <taxon>Alphaproteobacteria</taxon>
        <taxon>Rhodobacterales</taxon>
        <taxon>Paracoccaceae</taxon>
        <taxon>Neotabrizicola</taxon>
    </lineage>
</organism>